<dbReference type="Pfam" id="PF00077">
    <property type="entry name" value="RVP"/>
    <property type="match status" value="1"/>
</dbReference>
<accession>A0A3M0KVA6</accession>
<dbReference type="Gene3D" id="2.40.70.10">
    <property type="entry name" value="Acid Proteases"/>
    <property type="match status" value="1"/>
</dbReference>
<keyword evidence="3" id="KW-0378">Hydrolase</keyword>
<sequence length="434" mass="47303">MLPFDIKQTCRLIFDGMGMIVFKQEWEDNCANQLALVTGADHPLYGSSLQWLMGTDPTMITAPQAQAEGLQAHEVMTTPHAAREAIHSASMVIAKPSPWSTIKQSESESFTQFVDWLQAALDSSALPAEAKGPVLAECLCQQCNSATKDILRSLPPGSNLADMIRHVAKEEHFALIQAAVRTAITSVMACFKCGRAGHVAMNCSQLGHPSTPVPPRQSRPRGPCWACGKKGHFAKECRSKNQGNGMRRGQQDRTQPSPTWDVRRRSYANPRWGEALPNPFPLREATNYSTTSDPAIPVPIPGTARTTPWGQDPWVALAVKCDNPPVVWGICTRYDVLDDIAISVPFLIDAGADVTVVSETNWPPHWKLQDAPMVGGVGGLSRAQKSAQLIAIILHTEKGPEKTITLFPYVMSGVPHLLGRDTLALLKARVTNLP</sequence>
<feature type="domain" description="CCHC-type" evidence="7">
    <location>
        <begin position="224"/>
        <end position="239"/>
    </location>
</feature>
<dbReference type="PROSITE" id="PS50175">
    <property type="entry name" value="ASP_PROT_RETROV"/>
    <property type="match status" value="1"/>
</dbReference>
<keyword evidence="4" id="KW-0862">Zinc</keyword>
<keyword evidence="10" id="KW-1185">Reference proteome</keyword>
<evidence type="ECO:0000313" key="9">
    <source>
        <dbReference type="EMBL" id="RMC11037.1"/>
    </source>
</evidence>
<evidence type="ECO:0000256" key="1">
    <source>
        <dbReference type="ARBA" id="ARBA00022723"/>
    </source>
</evidence>
<dbReference type="Gene3D" id="1.10.375.10">
    <property type="entry name" value="Human Immunodeficiency Virus Type 1 Capsid Protein"/>
    <property type="match status" value="1"/>
</dbReference>
<dbReference type="AlphaFoldDB" id="A0A3M0KVA6"/>
<comment type="caution">
    <text evidence="9">The sequence shown here is derived from an EMBL/GenBank/DDBJ whole genome shotgun (WGS) entry which is preliminary data.</text>
</comment>
<dbReference type="InterPro" id="IPR050195">
    <property type="entry name" value="Primate_lentivir_Gag_pol-like"/>
</dbReference>
<dbReference type="Gene3D" id="1.10.1200.30">
    <property type="match status" value="1"/>
</dbReference>
<dbReference type="InterPro" id="IPR021109">
    <property type="entry name" value="Peptidase_aspartic_dom_sf"/>
</dbReference>
<dbReference type="GO" id="GO:0006508">
    <property type="term" value="P:proteolysis"/>
    <property type="evidence" value="ECO:0007669"/>
    <property type="project" value="InterPro"/>
</dbReference>
<keyword evidence="2 5" id="KW-0863">Zinc-finger</keyword>
<dbReference type="InterPro" id="IPR008916">
    <property type="entry name" value="Retrov_capsid_C"/>
</dbReference>
<protein>
    <recommendedName>
        <fullName evidence="11">CCHC-type domain-containing protein</fullName>
    </recommendedName>
</protein>
<proteinExistence type="predicted"/>
<dbReference type="InterPro" id="IPR018061">
    <property type="entry name" value="Retropepsins"/>
</dbReference>
<dbReference type="InterPro" id="IPR008919">
    <property type="entry name" value="Retrov_capsid_N"/>
</dbReference>
<feature type="domain" description="Peptidase A2" evidence="8">
    <location>
        <begin position="344"/>
        <end position="422"/>
    </location>
</feature>
<evidence type="ECO:0000256" key="6">
    <source>
        <dbReference type="SAM" id="MobiDB-lite"/>
    </source>
</evidence>
<dbReference type="Proteomes" id="UP000269221">
    <property type="component" value="Unassembled WGS sequence"/>
</dbReference>
<evidence type="ECO:0000256" key="3">
    <source>
        <dbReference type="ARBA" id="ARBA00022801"/>
    </source>
</evidence>
<dbReference type="EMBL" id="QRBI01000110">
    <property type="protein sequence ID" value="RMC11037.1"/>
    <property type="molecule type" value="Genomic_DNA"/>
</dbReference>
<dbReference type="GO" id="GO:0004190">
    <property type="term" value="F:aspartic-type endopeptidase activity"/>
    <property type="evidence" value="ECO:0007669"/>
    <property type="project" value="InterPro"/>
</dbReference>
<dbReference type="SUPFAM" id="SSF57756">
    <property type="entry name" value="Retrovirus zinc finger-like domains"/>
    <property type="match status" value="1"/>
</dbReference>
<name>A0A3M0KVA6_HIRRU</name>
<dbReference type="PANTHER" id="PTHR40389:SF3">
    <property type="entry name" value="IGE-BINDING PROTEIN"/>
    <property type="match status" value="1"/>
</dbReference>
<reference evidence="9 10" key="1">
    <citation type="submission" date="2018-07" db="EMBL/GenBank/DDBJ databases">
        <title>A high quality draft genome assembly of the barn swallow (H. rustica rustica).</title>
        <authorList>
            <person name="Formenti G."/>
            <person name="Chiara M."/>
            <person name="Poveda L."/>
            <person name="Francoijs K.-J."/>
            <person name="Bonisoli-Alquati A."/>
            <person name="Canova L."/>
            <person name="Gianfranceschi L."/>
            <person name="Horner D.S."/>
            <person name="Saino N."/>
        </authorList>
    </citation>
    <scope>NUCLEOTIDE SEQUENCE [LARGE SCALE GENOMIC DNA]</scope>
    <source>
        <strain evidence="9">Chelidonia</strain>
        <tissue evidence="9">Blood</tissue>
    </source>
</reference>
<dbReference type="InterPro" id="IPR001995">
    <property type="entry name" value="Peptidase_A2_cat"/>
</dbReference>
<evidence type="ECO:0000256" key="5">
    <source>
        <dbReference type="PROSITE-ProRule" id="PRU00047"/>
    </source>
</evidence>
<dbReference type="GO" id="GO:0016032">
    <property type="term" value="P:viral process"/>
    <property type="evidence" value="ECO:0007669"/>
    <property type="project" value="InterPro"/>
</dbReference>
<dbReference type="Gene3D" id="4.10.60.10">
    <property type="entry name" value="Zinc finger, CCHC-type"/>
    <property type="match status" value="1"/>
</dbReference>
<dbReference type="Pfam" id="PF00607">
    <property type="entry name" value="Gag_p24"/>
    <property type="match status" value="1"/>
</dbReference>
<evidence type="ECO:0008006" key="11">
    <source>
        <dbReference type="Google" id="ProtNLM"/>
    </source>
</evidence>
<dbReference type="SUPFAM" id="SSF47943">
    <property type="entry name" value="Retrovirus capsid protein, N-terminal core domain"/>
    <property type="match status" value="1"/>
</dbReference>
<dbReference type="InterPro" id="IPR045345">
    <property type="entry name" value="Gag_p24_C"/>
</dbReference>
<dbReference type="GO" id="GO:0008270">
    <property type="term" value="F:zinc ion binding"/>
    <property type="evidence" value="ECO:0007669"/>
    <property type="project" value="UniProtKB-KW"/>
</dbReference>
<evidence type="ECO:0000256" key="4">
    <source>
        <dbReference type="ARBA" id="ARBA00022833"/>
    </source>
</evidence>
<dbReference type="PROSITE" id="PS50158">
    <property type="entry name" value="ZF_CCHC"/>
    <property type="match status" value="2"/>
</dbReference>
<dbReference type="SMART" id="SM00343">
    <property type="entry name" value="ZnF_C2HC"/>
    <property type="match status" value="2"/>
</dbReference>
<evidence type="ECO:0000259" key="8">
    <source>
        <dbReference type="PROSITE" id="PS50175"/>
    </source>
</evidence>
<dbReference type="SUPFAM" id="SSF47353">
    <property type="entry name" value="Retrovirus capsid dimerization domain-like"/>
    <property type="match status" value="1"/>
</dbReference>
<dbReference type="PANTHER" id="PTHR40389">
    <property type="entry name" value="ENDOGENOUS RETROVIRUS GROUP K MEMBER 24 GAG POLYPROTEIN-RELATED"/>
    <property type="match status" value="1"/>
</dbReference>
<dbReference type="OrthoDB" id="3863715at2759"/>
<dbReference type="GO" id="GO:0003676">
    <property type="term" value="F:nucleic acid binding"/>
    <property type="evidence" value="ECO:0007669"/>
    <property type="project" value="InterPro"/>
</dbReference>
<dbReference type="InterPro" id="IPR001878">
    <property type="entry name" value="Znf_CCHC"/>
</dbReference>
<evidence type="ECO:0000259" key="7">
    <source>
        <dbReference type="PROSITE" id="PS50158"/>
    </source>
</evidence>
<evidence type="ECO:0000256" key="2">
    <source>
        <dbReference type="ARBA" id="ARBA00022771"/>
    </source>
</evidence>
<feature type="domain" description="CCHC-type" evidence="7">
    <location>
        <begin position="190"/>
        <end position="205"/>
    </location>
</feature>
<keyword evidence="1" id="KW-0479">Metal-binding</keyword>
<dbReference type="Pfam" id="PF00098">
    <property type="entry name" value="zf-CCHC"/>
    <property type="match status" value="2"/>
</dbReference>
<evidence type="ECO:0000313" key="10">
    <source>
        <dbReference type="Proteomes" id="UP000269221"/>
    </source>
</evidence>
<gene>
    <name evidence="9" type="ORF">DUI87_12229</name>
</gene>
<feature type="region of interest" description="Disordered" evidence="6">
    <location>
        <begin position="237"/>
        <end position="261"/>
    </location>
</feature>
<dbReference type="InterPro" id="IPR036875">
    <property type="entry name" value="Znf_CCHC_sf"/>
</dbReference>
<organism evidence="9 10">
    <name type="scientific">Hirundo rustica rustica</name>
    <dbReference type="NCBI Taxonomy" id="333673"/>
    <lineage>
        <taxon>Eukaryota</taxon>
        <taxon>Metazoa</taxon>
        <taxon>Chordata</taxon>
        <taxon>Craniata</taxon>
        <taxon>Vertebrata</taxon>
        <taxon>Euteleostomi</taxon>
        <taxon>Archelosauria</taxon>
        <taxon>Archosauria</taxon>
        <taxon>Dinosauria</taxon>
        <taxon>Saurischia</taxon>
        <taxon>Theropoda</taxon>
        <taxon>Coelurosauria</taxon>
        <taxon>Aves</taxon>
        <taxon>Neognathae</taxon>
        <taxon>Neoaves</taxon>
        <taxon>Telluraves</taxon>
        <taxon>Australaves</taxon>
        <taxon>Passeriformes</taxon>
        <taxon>Sylvioidea</taxon>
        <taxon>Hirundinidae</taxon>
        <taxon>Hirundo</taxon>
    </lineage>
</organism>
<dbReference type="Pfam" id="PF19317">
    <property type="entry name" value="Gag_p24_C"/>
    <property type="match status" value="1"/>
</dbReference>
<dbReference type="SUPFAM" id="SSF50630">
    <property type="entry name" value="Acid proteases"/>
    <property type="match status" value="1"/>
</dbReference>
<dbReference type="STRING" id="333673.A0A3M0KVA6"/>